<evidence type="ECO:0000313" key="8">
    <source>
        <dbReference type="Proteomes" id="UP000664144"/>
    </source>
</evidence>
<feature type="binding site" description="covalent" evidence="4">
    <location>
        <position position="241"/>
    </location>
    <ligand>
        <name>heme c</name>
        <dbReference type="ChEBI" id="CHEBI:61717"/>
        <label>2</label>
    </ligand>
</feature>
<reference evidence="7" key="1">
    <citation type="submission" date="2021-03" db="EMBL/GenBank/DDBJ databases">
        <authorList>
            <person name="Kim M.K."/>
        </authorList>
    </citation>
    <scope>NUCLEOTIDE SEQUENCE</scope>
    <source>
        <strain evidence="7">BT186</strain>
    </source>
</reference>
<comment type="PTM">
    <text evidence="4">Binds 2 heme groups per subunit.</text>
</comment>
<evidence type="ECO:0000256" key="3">
    <source>
        <dbReference type="ARBA" id="ARBA00023002"/>
    </source>
</evidence>
<keyword evidence="8" id="KW-1185">Reference proteome</keyword>
<evidence type="ECO:0000256" key="4">
    <source>
        <dbReference type="PIRSR" id="PIRSR000294-1"/>
    </source>
</evidence>
<proteinExistence type="predicted"/>
<dbReference type="GO" id="GO:0020037">
    <property type="term" value="F:heme binding"/>
    <property type="evidence" value="ECO:0007669"/>
    <property type="project" value="InterPro"/>
</dbReference>
<keyword evidence="4" id="KW-0349">Heme</keyword>
<gene>
    <name evidence="7" type="ORF">J0X19_21765</name>
</gene>
<dbReference type="InterPro" id="IPR026259">
    <property type="entry name" value="MauG/Cytc_peroxidase"/>
</dbReference>
<dbReference type="Gene3D" id="1.10.760.10">
    <property type="entry name" value="Cytochrome c-like domain"/>
    <property type="match status" value="2"/>
</dbReference>
<keyword evidence="5" id="KW-0408">Iron</keyword>
<evidence type="ECO:0000256" key="2">
    <source>
        <dbReference type="ARBA" id="ARBA00022729"/>
    </source>
</evidence>
<dbReference type="GO" id="GO:0009055">
    <property type="term" value="F:electron transfer activity"/>
    <property type="evidence" value="ECO:0007669"/>
    <property type="project" value="InterPro"/>
</dbReference>
<dbReference type="Proteomes" id="UP000664144">
    <property type="component" value="Unassembled WGS sequence"/>
</dbReference>
<evidence type="ECO:0000313" key="7">
    <source>
        <dbReference type="EMBL" id="MBO0360604.1"/>
    </source>
</evidence>
<keyword evidence="3" id="KW-0560">Oxidoreductase</keyword>
<comment type="subcellular location">
    <subcellularLocation>
        <location evidence="1">Cell envelope</location>
    </subcellularLocation>
</comment>
<feature type="binding site" description="axial binding residue" evidence="5">
    <location>
        <position position="245"/>
    </location>
    <ligand>
        <name>heme c</name>
        <dbReference type="ChEBI" id="CHEBI:61717"/>
        <label>2</label>
    </ligand>
    <ligandPart>
        <name>Fe</name>
        <dbReference type="ChEBI" id="CHEBI:18248"/>
    </ligandPart>
</feature>
<feature type="binding site" description="axial binding residue" evidence="5">
    <location>
        <position position="89"/>
    </location>
    <ligand>
        <name>heme c</name>
        <dbReference type="ChEBI" id="CHEBI:61717"/>
        <label>1</label>
    </ligand>
    <ligandPart>
        <name>Fe</name>
        <dbReference type="ChEBI" id="CHEBI:18248"/>
    </ligandPart>
</feature>
<feature type="binding site" description="covalent" evidence="4">
    <location>
        <position position="88"/>
    </location>
    <ligand>
        <name>heme c</name>
        <dbReference type="ChEBI" id="CHEBI:61717"/>
        <label>1</label>
    </ligand>
</feature>
<feature type="binding site" description="covalent" evidence="4">
    <location>
        <position position="85"/>
    </location>
    <ligand>
        <name>heme c</name>
        <dbReference type="ChEBI" id="CHEBI:61717"/>
        <label>1</label>
    </ligand>
</feature>
<dbReference type="PANTHER" id="PTHR30600">
    <property type="entry name" value="CYTOCHROME C PEROXIDASE-RELATED"/>
    <property type="match status" value="1"/>
</dbReference>
<protein>
    <submittedName>
        <fullName evidence="7">Cytochrome-c peroxidase</fullName>
    </submittedName>
</protein>
<dbReference type="PIRSF" id="PIRSF000294">
    <property type="entry name" value="Cytochrome-c_peroxidase"/>
    <property type="match status" value="1"/>
</dbReference>
<evidence type="ECO:0000259" key="6">
    <source>
        <dbReference type="Pfam" id="PF03150"/>
    </source>
</evidence>
<dbReference type="Pfam" id="PF03150">
    <property type="entry name" value="CCP_MauG"/>
    <property type="match status" value="1"/>
</dbReference>
<dbReference type="GO" id="GO:0004130">
    <property type="term" value="F:cytochrome-c peroxidase activity"/>
    <property type="evidence" value="ECO:0007669"/>
    <property type="project" value="TreeGrafter"/>
</dbReference>
<evidence type="ECO:0000256" key="1">
    <source>
        <dbReference type="ARBA" id="ARBA00004196"/>
    </source>
</evidence>
<dbReference type="InterPro" id="IPR051395">
    <property type="entry name" value="Cytochrome_c_Peroxidase/MauG"/>
</dbReference>
<keyword evidence="5" id="KW-0479">Metal-binding</keyword>
<dbReference type="GO" id="GO:0046872">
    <property type="term" value="F:metal ion binding"/>
    <property type="evidence" value="ECO:0007669"/>
    <property type="project" value="UniProtKB-KW"/>
</dbReference>
<dbReference type="PROSITE" id="PS51257">
    <property type="entry name" value="PROKAR_LIPOPROTEIN"/>
    <property type="match status" value="1"/>
</dbReference>
<dbReference type="GO" id="GO:0030313">
    <property type="term" value="C:cell envelope"/>
    <property type="evidence" value="ECO:0007669"/>
    <property type="project" value="UniProtKB-SubCell"/>
</dbReference>
<feature type="binding site" description="covalent" evidence="4">
    <location>
        <position position="244"/>
    </location>
    <ligand>
        <name>heme c</name>
        <dbReference type="ChEBI" id="CHEBI:61717"/>
        <label>2</label>
    </ligand>
</feature>
<dbReference type="SUPFAM" id="SSF46626">
    <property type="entry name" value="Cytochrome c"/>
    <property type="match status" value="2"/>
</dbReference>
<keyword evidence="7" id="KW-0575">Peroxidase</keyword>
<organism evidence="7 8">
    <name type="scientific">Hymenobacter telluris</name>
    <dbReference type="NCBI Taxonomy" id="2816474"/>
    <lineage>
        <taxon>Bacteria</taxon>
        <taxon>Pseudomonadati</taxon>
        <taxon>Bacteroidota</taxon>
        <taxon>Cytophagia</taxon>
        <taxon>Cytophagales</taxon>
        <taxon>Hymenobacteraceae</taxon>
        <taxon>Hymenobacter</taxon>
    </lineage>
</organism>
<accession>A0A939F0J0</accession>
<sequence>MLASNTRRNAKLLVSALIMLTIASCEKKTPQPAAPAATPYNLVLPTQLPQAVILPTNNPMTVEGVELGRKLFYEVKLSSNNTMSCGSCHQQSKAFTDGRVKAIGVDGIAHQRNAMSLVNLLWEPNLNWDGAATSLETQARVPLENPIEMHQRLTDGVSKLQQTSLYPPLFAAAFGSSTITEDNVLKALAQFERTLISSNSRYEKSLVPGGPALTLDEQKGKILFFNHPGESGNSNARGGSCDHCHSGNNYLFTSTNFTTPGGTTQYFNNGLALSADLGRFGVTRVAADRGKFRVPTLRNIALTAPYMHDGRFQTLEEVVDHYNEHIDINTADPILLVSNPTINGSLGLIKLTATEKRQLVAFLRTLTDSTFIKDPRFSNPF</sequence>
<keyword evidence="2" id="KW-0732">Signal</keyword>
<dbReference type="InterPro" id="IPR004852">
    <property type="entry name" value="Di-haem_cyt_c_peroxidsae"/>
</dbReference>
<dbReference type="InterPro" id="IPR036909">
    <property type="entry name" value="Cyt_c-like_dom_sf"/>
</dbReference>
<comment type="cofactor">
    <cofactor evidence="4">
        <name>heme</name>
        <dbReference type="ChEBI" id="CHEBI:30413"/>
    </cofactor>
    <text evidence="4">Binds 2 heme groups.</text>
</comment>
<dbReference type="EMBL" id="JAFLQZ010000021">
    <property type="protein sequence ID" value="MBO0360604.1"/>
    <property type="molecule type" value="Genomic_DNA"/>
</dbReference>
<dbReference type="AlphaFoldDB" id="A0A939F0J0"/>
<name>A0A939F0J0_9BACT</name>
<comment type="caution">
    <text evidence="7">The sequence shown here is derived from an EMBL/GenBank/DDBJ whole genome shotgun (WGS) entry which is preliminary data.</text>
</comment>
<evidence type="ECO:0000256" key="5">
    <source>
        <dbReference type="PIRSR" id="PIRSR000294-2"/>
    </source>
</evidence>
<feature type="domain" description="Di-haem cytochrome c peroxidase" evidence="6">
    <location>
        <begin position="63"/>
        <end position="205"/>
    </location>
</feature>